<organism evidence="2">
    <name type="scientific">uncultured Ramlibacter sp</name>
    <dbReference type="NCBI Taxonomy" id="260755"/>
    <lineage>
        <taxon>Bacteria</taxon>
        <taxon>Pseudomonadati</taxon>
        <taxon>Pseudomonadota</taxon>
        <taxon>Betaproteobacteria</taxon>
        <taxon>Burkholderiales</taxon>
        <taxon>Comamonadaceae</taxon>
        <taxon>Ramlibacter</taxon>
        <taxon>environmental samples</taxon>
    </lineage>
</organism>
<feature type="compositionally biased region" description="Basic residues" evidence="1">
    <location>
        <begin position="205"/>
        <end position="222"/>
    </location>
</feature>
<feature type="compositionally biased region" description="Low complexity" evidence="1">
    <location>
        <begin position="252"/>
        <end position="261"/>
    </location>
</feature>
<dbReference type="AlphaFoldDB" id="A0A6J4PJF0"/>
<evidence type="ECO:0000313" key="2">
    <source>
        <dbReference type="EMBL" id="CAA9417153.1"/>
    </source>
</evidence>
<feature type="compositionally biased region" description="Basic residues" evidence="1">
    <location>
        <begin position="1"/>
        <end position="11"/>
    </location>
</feature>
<feature type="compositionally biased region" description="Basic and acidic residues" evidence="1">
    <location>
        <begin position="12"/>
        <end position="21"/>
    </location>
</feature>
<accession>A0A6J4PJF0</accession>
<gene>
    <name evidence="2" type="ORF">AVDCRST_MAG51-1781</name>
</gene>
<feature type="region of interest" description="Disordered" evidence="1">
    <location>
        <begin position="294"/>
        <end position="420"/>
    </location>
</feature>
<feature type="region of interest" description="Disordered" evidence="1">
    <location>
        <begin position="1"/>
        <end position="282"/>
    </location>
</feature>
<feature type="compositionally biased region" description="Basic residues" evidence="1">
    <location>
        <begin position="114"/>
        <end position="123"/>
    </location>
</feature>
<protein>
    <submittedName>
        <fullName evidence="2">Malonate-semialdehyde dehydrogenase [inositol]</fullName>
        <ecNumber evidence="2">1.2.1.18</ecNumber>
    </submittedName>
</protein>
<proteinExistence type="predicted"/>
<feature type="compositionally biased region" description="Basic residues" evidence="1">
    <location>
        <begin position="22"/>
        <end position="45"/>
    </location>
</feature>
<feature type="compositionally biased region" description="Basic and acidic residues" evidence="1">
    <location>
        <begin position="318"/>
        <end position="338"/>
    </location>
</feature>
<feature type="compositionally biased region" description="Low complexity" evidence="1">
    <location>
        <begin position="163"/>
        <end position="172"/>
    </location>
</feature>
<feature type="region of interest" description="Disordered" evidence="1">
    <location>
        <begin position="493"/>
        <end position="513"/>
    </location>
</feature>
<dbReference type="EC" id="1.2.1.18" evidence="2"/>
<feature type="compositionally biased region" description="Basic and acidic residues" evidence="1">
    <location>
        <begin position="262"/>
        <end position="271"/>
    </location>
</feature>
<feature type="compositionally biased region" description="Basic and acidic residues" evidence="1">
    <location>
        <begin position="376"/>
        <end position="393"/>
    </location>
</feature>
<name>A0A6J4PJF0_9BURK</name>
<reference evidence="2" key="1">
    <citation type="submission" date="2020-02" db="EMBL/GenBank/DDBJ databases">
        <authorList>
            <person name="Meier V. D."/>
        </authorList>
    </citation>
    <scope>NUCLEOTIDE SEQUENCE</scope>
    <source>
        <strain evidence="2">AVDCRST_MAG51</strain>
    </source>
</reference>
<feature type="non-terminal residue" evidence="2">
    <location>
        <position position="513"/>
    </location>
</feature>
<dbReference type="GO" id="GO:0018478">
    <property type="term" value="F:malonate-semialdehyde dehydrogenase (acetylating) activity"/>
    <property type="evidence" value="ECO:0007669"/>
    <property type="project" value="UniProtKB-EC"/>
</dbReference>
<keyword evidence="2" id="KW-0560">Oxidoreductase</keyword>
<evidence type="ECO:0000256" key="1">
    <source>
        <dbReference type="SAM" id="MobiDB-lite"/>
    </source>
</evidence>
<sequence>ERTRFHPHGRHGRLDRPLDRWPRRRRPERPQRRRVQPGHRPHHRQGGAGKLGRSRPRSGQRAGRFPGLGRHAADPPRAGDVQVPRAAEPAPRRTGACHHRRTRQGLQRCARRSDARHRHRGVRLWHSAAAQGPVHRPGLHRHRQLDDAPAPGRGGGHHAVQLSGDGSDVDVPGGHRRRQQLRAQAQSAGPVGLDPDGAPAEGSRPARRRLQRRAGRQGRRRCVAGAPGCEGDLVRRLDTDRTEDLRDRRPARQAGAGAGWRQEPHGGDAGRRPGPGGGRADRFGVRVGRRALHGDFAGGAGGRGGRQDHADAGGAHAAAEDQERHRSRRRDGSDREQCRAAAHRRLHRRRRAGGRQAGGGWPRLPGRQGRRGLRQRLLDRRHAIRPRDARDEDLQGGDLRPGARLRAGQGPGRRRGADQLARVRQRRLLLHARRQRGARVLAPGAGGDGGHQRADPGADGLAWLWRLEEEPVRRHACLRRGRRALLHQAEIDHAALAGEHRQGSGVRDPDGEM</sequence>
<feature type="non-terminal residue" evidence="2">
    <location>
        <position position="1"/>
    </location>
</feature>
<feature type="compositionally biased region" description="Basic residues" evidence="1">
    <location>
        <begin position="341"/>
        <end position="353"/>
    </location>
</feature>
<dbReference type="EMBL" id="CADCUX010000375">
    <property type="protein sequence ID" value="CAA9417153.1"/>
    <property type="molecule type" value="Genomic_DNA"/>
</dbReference>
<feature type="compositionally biased region" description="Basic and acidic residues" evidence="1">
    <location>
        <begin position="232"/>
        <end position="250"/>
    </location>
</feature>